<sequence>MPFAVTAALVGDENVTATPDNETGQMDNMTIAGYVAQDENLTKLAEALNVTALYDALDTGGPYTVFAPSDDAFDALGNETVNQLFNETANLTTILQYHVVEGKYTSANLTAMAENQTGQQNQTGNETGGSILDIFGGLLGGGNQTGNMTTLETLSGESLNVTVSDGEIMVENATVTMKDINTTNGVIHIIDKVLVPPGMNLTVAENQTGVMANETTEVMTTETTM</sequence>
<gene>
    <name evidence="2" type="ORF">MMAB1_2344</name>
</gene>
<evidence type="ECO:0000313" key="3">
    <source>
        <dbReference type="Proteomes" id="UP000069850"/>
    </source>
</evidence>
<dbReference type="EMBL" id="LT158599">
    <property type="protein sequence ID" value="CVK33557.1"/>
    <property type="molecule type" value="Genomic_DNA"/>
</dbReference>
<organism evidence="2 3">
    <name type="scientific">Methanoculleus bourgensis</name>
    <dbReference type="NCBI Taxonomy" id="83986"/>
    <lineage>
        <taxon>Archaea</taxon>
        <taxon>Methanobacteriati</taxon>
        <taxon>Methanobacteriota</taxon>
        <taxon>Stenosarchaea group</taxon>
        <taxon>Methanomicrobia</taxon>
        <taxon>Methanomicrobiales</taxon>
        <taxon>Methanomicrobiaceae</taxon>
        <taxon>Methanoculleus</taxon>
    </lineage>
</organism>
<dbReference type="RefSeq" id="WP_238320290.1">
    <property type="nucleotide sequence ID" value="NZ_LT158599.1"/>
</dbReference>
<dbReference type="PANTHER" id="PTHR10900:SF77">
    <property type="entry name" value="FI19380P1"/>
    <property type="match status" value="1"/>
</dbReference>
<dbReference type="SUPFAM" id="SSF82153">
    <property type="entry name" value="FAS1 domain"/>
    <property type="match status" value="1"/>
</dbReference>
<dbReference type="GeneID" id="27138012"/>
<dbReference type="InterPro" id="IPR000782">
    <property type="entry name" value="FAS1_domain"/>
</dbReference>
<evidence type="ECO:0000313" key="2">
    <source>
        <dbReference type="EMBL" id="CVK33557.1"/>
    </source>
</evidence>
<dbReference type="Proteomes" id="UP000069850">
    <property type="component" value="Chromosome 1"/>
</dbReference>
<feature type="domain" description="FAS1" evidence="1">
    <location>
        <begin position="28"/>
        <end position="194"/>
    </location>
</feature>
<dbReference type="InterPro" id="IPR050904">
    <property type="entry name" value="Adhesion/Biosynth-related"/>
</dbReference>
<reference evidence="2 3" key="1">
    <citation type="submission" date="2016-01" db="EMBL/GenBank/DDBJ databases">
        <authorList>
            <person name="Manzoor S."/>
        </authorList>
    </citation>
    <scope>NUCLEOTIDE SEQUENCE [LARGE SCALE GENOMIC DNA]</scope>
    <source>
        <strain evidence="2">Methanoculleus sp MAB1</strain>
    </source>
</reference>
<dbReference type="Gene3D" id="2.30.180.10">
    <property type="entry name" value="FAS1 domain"/>
    <property type="match status" value="1"/>
</dbReference>
<accession>A0A0X3BN91</accession>
<dbReference type="InterPro" id="IPR036378">
    <property type="entry name" value="FAS1_dom_sf"/>
</dbReference>
<proteinExistence type="predicted"/>
<dbReference type="Pfam" id="PF02469">
    <property type="entry name" value="Fasciclin"/>
    <property type="match status" value="2"/>
</dbReference>
<dbReference type="PANTHER" id="PTHR10900">
    <property type="entry name" value="PERIOSTIN-RELATED"/>
    <property type="match status" value="1"/>
</dbReference>
<evidence type="ECO:0000259" key="1">
    <source>
        <dbReference type="PROSITE" id="PS50213"/>
    </source>
</evidence>
<name>A0A0X3BN91_9EURY</name>
<dbReference type="SMART" id="SM00554">
    <property type="entry name" value="FAS1"/>
    <property type="match status" value="1"/>
</dbReference>
<dbReference type="PROSITE" id="PS50213">
    <property type="entry name" value="FAS1"/>
    <property type="match status" value="1"/>
</dbReference>
<dbReference type="GO" id="GO:0005615">
    <property type="term" value="C:extracellular space"/>
    <property type="evidence" value="ECO:0007669"/>
    <property type="project" value="TreeGrafter"/>
</dbReference>
<dbReference type="KEGG" id="mema:MMAB1_2344"/>
<dbReference type="AlphaFoldDB" id="A0A0X3BN91"/>
<protein>
    <recommendedName>
        <fullName evidence="1">FAS1 domain-containing protein</fullName>
    </recommendedName>
</protein>